<evidence type="ECO:0000313" key="2">
    <source>
        <dbReference type="Proteomes" id="UP001301769"/>
    </source>
</evidence>
<organism evidence="1 2">
    <name type="scientific">Rhypophila decipiens</name>
    <dbReference type="NCBI Taxonomy" id="261697"/>
    <lineage>
        <taxon>Eukaryota</taxon>
        <taxon>Fungi</taxon>
        <taxon>Dikarya</taxon>
        <taxon>Ascomycota</taxon>
        <taxon>Pezizomycotina</taxon>
        <taxon>Sordariomycetes</taxon>
        <taxon>Sordariomycetidae</taxon>
        <taxon>Sordariales</taxon>
        <taxon>Naviculisporaceae</taxon>
        <taxon>Rhypophila</taxon>
    </lineage>
</organism>
<keyword evidence="2" id="KW-1185">Reference proteome</keyword>
<name>A0AAN6YPS4_9PEZI</name>
<dbReference type="EMBL" id="MU858045">
    <property type="protein sequence ID" value="KAK4220152.1"/>
    <property type="molecule type" value="Genomic_DNA"/>
</dbReference>
<protein>
    <submittedName>
        <fullName evidence="1">Uncharacterized protein</fullName>
    </submittedName>
</protein>
<sequence length="205" mass="22901">MTPWHLPQLGAISGELGTGISDVELNLDRQKVTRSSEKELTLMVDPKTPLWGIDFSLSNLWIYDNKLEEKKARNTLRGFHREHSVRLNHVAMEERYKIGEGRDKTCSGPKGSPHFLADNLGTCCRWLPYCSRSLLCCCKTARTDPTLVGLWGAVTGGVFTPAAKAGLTGSAMEIFQNESEKIPKMRIGEDDKTRKGFENTLDFPD</sequence>
<comment type="caution">
    <text evidence="1">The sequence shown here is derived from an EMBL/GenBank/DDBJ whole genome shotgun (WGS) entry which is preliminary data.</text>
</comment>
<dbReference type="Proteomes" id="UP001301769">
    <property type="component" value="Unassembled WGS sequence"/>
</dbReference>
<proteinExistence type="predicted"/>
<gene>
    <name evidence="1" type="ORF">QBC37DRAFT_445364</name>
</gene>
<evidence type="ECO:0000313" key="1">
    <source>
        <dbReference type="EMBL" id="KAK4220152.1"/>
    </source>
</evidence>
<reference evidence="1" key="1">
    <citation type="journal article" date="2023" name="Mol. Phylogenet. Evol.">
        <title>Genome-scale phylogeny and comparative genomics of the fungal order Sordariales.</title>
        <authorList>
            <person name="Hensen N."/>
            <person name="Bonometti L."/>
            <person name="Westerberg I."/>
            <person name="Brannstrom I.O."/>
            <person name="Guillou S."/>
            <person name="Cros-Aarteil S."/>
            <person name="Calhoun S."/>
            <person name="Haridas S."/>
            <person name="Kuo A."/>
            <person name="Mondo S."/>
            <person name="Pangilinan J."/>
            <person name="Riley R."/>
            <person name="LaButti K."/>
            <person name="Andreopoulos B."/>
            <person name="Lipzen A."/>
            <person name="Chen C."/>
            <person name="Yan M."/>
            <person name="Daum C."/>
            <person name="Ng V."/>
            <person name="Clum A."/>
            <person name="Steindorff A."/>
            <person name="Ohm R.A."/>
            <person name="Martin F."/>
            <person name="Silar P."/>
            <person name="Natvig D.O."/>
            <person name="Lalanne C."/>
            <person name="Gautier V."/>
            <person name="Ament-Velasquez S.L."/>
            <person name="Kruys A."/>
            <person name="Hutchinson M.I."/>
            <person name="Powell A.J."/>
            <person name="Barry K."/>
            <person name="Miller A.N."/>
            <person name="Grigoriev I.V."/>
            <person name="Debuchy R."/>
            <person name="Gladieux P."/>
            <person name="Hiltunen Thoren M."/>
            <person name="Johannesson H."/>
        </authorList>
    </citation>
    <scope>NUCLEOTIDE SEQUENCE</scope>
    <source>
        <strain evidence="1">PSN293</strain>
    </source>
</reference>
<dbReference type="AlphaFoldDB" id="A0AAN6YPS4"/>
<reference evidence="1" key="2">
    <citation type="submission" date="2023-05" db="EMBL/GenBank/DDBJ databases">
        <authorList>
            <consortium name="Lawrence Berkeley National Laboratory"/>
            <person name="Steindorff A."/>
            <person name="Hensen N."/>
            <person name="Bonometti L."/>
            <person name="Westerberg I."/>
            <person name="Brannstrom I.O."/>
            <person name="Guillou S."/>
            <person name="Cros-Aarteil S."/>
            <person name="Calhoun S."/>
            <person name="Haridas S."/>
            <person name="Kuo A."/>
            <person name="Mondo S."/>
            <person name="Pangilinan J."/>
            <person name="Riley R."/>
            <person name="Labutti K."/>
            <person name="Andreopoulos B."/>
            <person name="Lipzen A."/>
            <person name="Chen C."/>
            <person name="Yanf M."/>
            <person name="Daum C."/>
            <person name="Ng V."/>
            <person name="Clum A."/>
            <person name="Ohm R."/>
            <person name="Martin F."/>
            <person name="Silar P."/>
            <person name="Natvig D."/>
            <person name="Lalanne C."/>
            <person name="Gautier V."/>
            <person name="Ament-Velasquez S.L."/>
            <person name="Kruys A."/>
            <person name="Hutchinson M.I."/>
            <person name="Powell A.J."/>
            <person name="Barry K."/>
            <person name="Miller A.N."/>
            <person name="Grigoriev I.V."/>
            <person name="Debuchy R."/>
            <person name="Gladieux P."/>
            <person name="Thoren M.H."/>
            <person name="Johannesson H."/>
        </authorList>
    </citation>
    <scope>NUCLEOTIDE SEQUENCE</scope>
    <source>
        <strain evidence="1">PSN293</strain>
    </source>
</reference>
<accession>A0AAN6YPS4</accession>